<dbReference type="PANTHER" id="PTHR21198:SF7">
    <property type="entry name" value="ASPARTATE-GLUTAMATE RACEMASE FAMILY"/>
    <property type="match status" value="1"/>
</dbReference>
<dbReference type="InterPro" id="IPR033134">
    <property type="entry name" value="Asp/Glu_racemase_AS_2"/>
</dbReference>
<dbReference type="OrthoDB" id="9803739at2"/>
<dbReference type="Gene3D" id="3.40.50.1860">
    <property type="match status" value="2"/>
</dbReference>
<dbReference type="InterPro" id="IPR001920">
    <property type="entry name" value="Asp/Glu_race"/>
</dbReference>
<dbReference type="AlphaFoldDB" id="A0A261VBF7"/>
<comment type="similarity">
    <text evidence="1">Belongs to the aspartate/glutamate racemases family.</text>
</comment>
<evidence type="ECO:0000313" key="4">
    <source>
        <dbReference type="Proteomes" id="UP000216429"/>
    </source>
</evidence>
<dbReference type="PANTHER" id="PTHR21198">
    <property type="entry name" value="GLUTAMATE RACEMASE"/>
    <property type="match status" value="1"/>
</dbReference>
<name>A0A261VBF7_9BORD</name>
<dbReference type="EMBL" id="NEVU01000003">
    <property type="protein sequence ID" value="OZI70920.1"/>
    <property type="molecule type" value="Genomic_DNA"/>
</dbReference>
<sequence>MPQASIGIGPRAGRIAIFTHSAVPDSKGGAAPSCCKGDRCMDERPRLGVLGGMGPLATADFMRKVVEATPASCDQDHIPMMVHSVPQIPDRSAAFLSGSDAPWPYLRAGLSCLEALNVRAIAIPCNTAHLWYERLSRTSDVPLLHIGEAAAQAVLAQEGRIRKVGLLATSATLKGEIYQARLQARGVEVVLPDSAVQQELVMPGIQAVKSGNLALGAELLQEACARLRKTRIDGLLLGCTELPVVMPTTGLEIPVFDTTDLLARSCVAWWMQQTTGCSFARG</sequence>
<accession>A0A261VBF7</accession>
<dbReference type="InterPro" id="IPR018187">
    <property type="entry name" value="Asp/Glu_racemase_AS_1"/>
</dbReference>
<gene>
    <name evidence="3" type="ORF">CAL22_13555</name>
</gene>
<evidence type="ECO:0000256" key="2">
    <source>
        <dbReference type="ARBA" id="ARBA00023235"/>
    </source>
</evidence>
<evidence type="ECO:0000313" key="3">
    <source>
        <dbReference type="EMBL" id="OZI70920.1"/>
    </source>
</evidence>
<dbReference type="Proteomes" id="UP000216429">
    <property type="component" value="Unassembled WGS sequence"/>
</dbReference>
<reference evidence="4" key="1">
    <citation type="submission" date="2017-05" db="EMBL/GenBank/DDBJ databases">
        <title>Complete and WGS of Bordetella genogroups.</title>
        <authorList>
            <person name="Spilker T."/>
            <person name="Lipuma J."/>
        </authorList>
    </citation>
    <scope>NUCLEOTIDE SEQUENCE [LARGE SCALE GENOMIC DNA]</scope>
    <source>
        <strain evidence="4">AU6712</strain>
    </source>
</reference>
<dbReference type="InterPro" id="IPR004380">
    <property type="entry name" value="Asp_race"/>
</dbReference>
<dbReference type="NCBIfam" id="TIGR00035">
    <property type="entry name" value="asp_race"/>
    <property type="match status" value="1"/>
</dbReference>
<organism evidence="3 4">
    <name type="scientific">Bordetella genomosp. 12</name>
    <dbReference type="NCBI Taxonomy" id="463035"/>
    <lineage>
        <taxon>Bacteria</taxon>
        <taxon>Pseudomonadati</taxon>
        <taxon>Pseudomonadota</taxon>
        <taxon>Betaproteobacteria</taxon>
        <taxon>Burkholderiales</taxon>
        <taxon>Alcaligenaceae</taxon>
        <taxon>Bordetella</taxon>
    </lineage>
</organism>
<evidence type="ECO:0000256" key="1">
    <source>
        <dbReference type="ARBA" id="ARBA00007847"/>
    </source>
</evidence>
<dbReference type="SUPFAM" id="SSF53681">
    <property type="entry name" value="Aspartate/glutamate racemase"/>
    <property type="match status" value="2"/>
</dbReference>
<evidence type="ECO:0008006" key="5">
    <source>
        <dbReference type="Google" id="ProtNLM"/>
    </source>
</evidence>
<dbReference type="Pfam" id="PF01177">
    <property type="entry name" value="Asp_Glu_race"/>
    <property type="match status" value="1"/>
</dbReference>
<keyword evidence="2" id="KW-0413">Isomerase</keyword>
<dbReference type="GO" id="GO:0047661">
    <property type="term" value="F:amino-acid racemase activity"/>
    <property type="evidence" value="ECO:0007669"/>
    <property type="project" value="InterPro"/>
</dbReference>
<dbReference type="PROSITE" id="PS00924">
    <property type="entry name" value="ASP_GLU_RACEMASE_2"/>
    <property type="match status" value="1"/>
</dbReference>
<dbReference type="PROSITE" id="PS00923">
    <property type="entry name" value="ASP_GLU_RACEMASE_1"/>
    <property type="match status" value="1"/>
</dbReference>
<comment type="caution">
    <text evidence="3">The sequence shown here is derived from an EMBL/GenBank/DDBJ whole genome shotgun (WGS) entry which is preliminary data.</text>
</comment>
<protein>
    <recommendedName>
        <fullName evidence="5">Aspartate racemase</fullName>
    </recommendedName>
</protein>
<proteinExistence type="inferred from homology"/>
<keyword evidence="4" id="KW-1185">Reference proteome</keyword>
<dbReference type="InterPro" id="IPR015942">
    <property type="entry name" value="Asp/Glu/hydantoin_racemase"/>
</dbReference>